<dbReference type="Proteomes" id="UP000192775">
    <property type="component" value="Chromosome"/>
</dbReference>
<evidence type="ECO:0000313" key="5">
    <source>
        <dbReference type="EMBL" id="ARJ06893.1"/>
    </source>
</evidence>
<evidence type="ECO:0000256" key="2">
    <source>
        <dbReference type="ARBA" id="ARBA00022525"/>
    </source>
</evidence>
<evidence type="ECO:0000256" key="4">
    <source>
        <dbReference type="ARBA" id="ARBA00023088"/>
    </source>
</evidence>
<evidence type="ECO:0000256" key="1">
    <source>
        <dbReference type="ARBA" id="ARBA00022512"/>
    </source>
</evidence>
<reference evidence="5 6" key="1">
    <citation type="submission" date="2017-04" db="EMBL/GenBank/DDBJ databases">
        <authorList>
            <person name="Afonso C.L."/>
            <person name="Miller P.J."/>
            <person name="Scott M.A."/>
            <person name="Spackman E."/>
            <person name="Goraichik I."/>
            <person name="Dimitrov K.M."/>
            <person name="Suarez D.L."/>
            <person name="Swayne D.E."/>
        </authorList>
    </citation>
    <scope>NUCLEOTIDE SEQUENCE [LARGE SCALE GENOMIC DNA]</scope>
    <source>
        <strain evidence="6">XA(T)</strain>
    </source>
</reference>
<protein>
    <submittedName>
        <fullName evidence="5">Uncharacterized protein</fullName>
    </submittedName>
</protein>
<keyword evidence="6" id="KW-1185">Reference proteome</keyword>
<dbReference type="RefSeq" id="WP_085021031.1">
    <property type="nucleotide sequence ID" value="NZ_BMHD01000001.1"/>
</dbReference>
<dbReference type="InterPro" id="IPR013783">
    <property type="entry name" value="Ig-like_fold"/>
</dbReference>
<keyword evidence="3" id="KW-0732">Signal</keyword>
<dbReference type="AlphaFoldDB" id="A0A1X9LNY8"/>
<dbReference type="Gene3D" id="2.60.40.10">
    <property type="entry name" value="Immunoglobulins"/>
    <property type="match status" value="1"/>
</dbReference>
<dbReference type="STRING" id="1619308.B5808_17925"/>
<dbReference type="GO" id="GO:0005975">
    <property type="term" value="P:carbohydrate metabolic process"/>
    <property type="evidence" value="ECO:0007669"/>
    <property type="project" value="UniProtKB-ARBA"/>
</dbReference>
<keyword evidence="1" id="KW-0134">Cell wall</keyword>
<keyword evidence="4" id="KW-0572">Peptidoglycan-anchor</keyword>
<keyword evidence="2" id="KW-0964">Secreted</keyword>
<organism evidence="5 6">
    <name type="scientific">Cnuibacter physcomitrellae</name>
    <dbReference type="NCBI Taxonomy" id="1619308"/>
    <lineage>
        <taxon>Bacteria</taxon>
        <taxon>Bacillati</taxon>
        <taxon>Actinomycetota</taxon>
        <taxon>Actinomycetes</taxon>
        <taxon>Micrococcales</taxon>
        <taxon>Microbacteriaceae</taxon>
        <taxon>Cnuibacter</taxon>
    </lineage>
</organism>
<dbReference type="InterPro" id="IPR006311">
    <property type="entry name" value="TAT_signal"/>
</dbReference>
<dbReference type="KEGG" id="cphy:B5808_17925"/>
<proteinExistence type="predicted"/>
<accession>A0A1X9LNY8</accession>
<dbReference type="EMBL" id="CP020715">
    <property type="protein sequence ID" value="ARJ06893.1"/>
    <property type="molecule type" value="Genomic_DNA"/>
</dbReference>
<evidence type="ECO:0000256" key="3">
    <source>
        <dbReference type="ARBA" id="ARBA00022729"/>
    </source>
</evidence>
<gene>
    <name evidence="5" type="ORF">B5808_17925</name>
</gene>
<dbReference type="PROSITE" id="PS51318">
    <property type="entry name" value="TAT"/>
    <property type="match status" value="1"/>
</dbReference>
<sequence>MRTSHSTRRSLSSRLAFIGTAAVLAVVPVLASAAAANADDSFAVTTPSQGQVDVPEYLPNTAQFAGAGLSAGNHVDVQYVTGDGSLHTAIYGGNTRADDGSWTAVANFDLLGVGQTQVISTVEEVAADGTVVQSRPLVFTLAVAPNPANPFTVTTPYVTETIDSATPTFTGTGEPGAEIVITYGARSLTTAEAGRGIVGADGTFSIVTDFSRLEPGAGTQAQGGVGAIFTETLNGEAVPGADQQSILFYFAEAPVPLIPLTLTVDPSSLTVADVTDPDKGVAITATGFSPNEGLTATLTGPDGVAVELSGAGGLFADDEDGSFADRLTLSGDVLTGEYTLTLSGNRSARIISTEFTVVANPVTPVTPGGNGGNAVPAPTGSGQLANTGFDAAPLGALAGGLLLAGLVVAALRRRAHV</sequence>
<evidence type="ECO:0000313" key="6">
    <source>
        <dbReference type="Proteomes" id="UP000192775"/>
    </source>
</evidence>
<name>A0A1X9LNY8_9MICO</name>
<dbReference type="PROSITE" id="PS50847">
    <property type="entry name" value="GRAM_POS_ANCHORING"/>
    <property type="match status" value="1"/>
</dbReference>
<dbReference type="InterPro" id="IPR019931">
    <property type="entry name" value="LPXTG_anchor"/>
</dbReference>